<evidence type="ECO:0000256" key="4">
    <source>
        <dbReference type="ARBA" id="ARBA00023180"/>
    </source>
</evidence>
<evidence type="ECO:0000313" key="7">
    <source>
        <dbReference type="Proteomes" id="UP000261620"/>
    </source>
</evidence>
<dbReference type="OMA" id="CAEGEGI"/>
<evidence type="ECO:0000256" key="3">
    <source>
        <dbReference type="ARBA" id="ARBA00022729"/>
    </source>
</evidence>
<dbReference type="Gene3D" id="2.40.128.20">
    <property type="match status" value="1"/>
</dbReference>
<comment type="subcellular location">
    <subcellularLocation>
        <location evidence="1">Secreted</location>
    </subcellularLocation>
</comment>
<keyword evidence="7" id="KW-1185">Reference proteome</keyword>
<name>A0A3Q4BNS3_MOLML</name>
<feature type="signal peptide" evidence="5">
    <location>
        <begin position="1"/>
        <end position="19"/>
    </location>
</feature>
<evidence type="ECO:0000313" key="6">
    <source>
        <dbReference type="Ensembl" id="ENSMMOP00000022377.1"/>
    </source>
</evidence>
<reference evidence="6" key="2">
    <citation type="submission" date="2025-09" db="UniProtKB">
        <authorList>
            <consortium name="Ensembl"/>
        </authorList>
    </citation>
    <scope>IDENTIFICATION</scope>
</reference>
<keyword evidence="4" id="KW-0325">Glycoprotein</keyword>
<evidence type="ECO:0000256" key="1">
    <source>
        <dbReference type="ARBA" id="ARBA00004613"/>
    </source>
</evidence>
<evidence type="ECO:0000256" key="5">
    <source>
        <dbReference type="SAM" id="SignalP"/>
    </source>
</evidence>
<sequence length="218" mass="24438">MKLEICLFLFAGLLLTASGLTPEECQPLVQPLSMLRGRVHMVMGYVDNDAFGAILKNTESSWVEIEEVEGRSDIVLMHELNRINGSCFGSKLNVTIQGDSATADCNNITSVFSMLPTCEGCMTFIVNSTVSNLEVFLKATNLDIDPGKKEIKGRSLYLMGRAESDRQHTSRYSPFSDADVEKFKQQASCFGFDREPDYRHDSKTVFCREEESTYLPIF</sequence>
<dbReference type="PANTHER" id="PTHR11967:SF2">
    <property type="entry name" value="ALPHA-1-ACID GLYCOPROTEIN 1"/>
    <property type="match status" value="1"/>
</dbReference>
<evidence type="ECO:0000256" key="2">
    <source>
        <dbReference type="ARBA" id="ARBA00022525"/>
    </source>
</evidence>
<organism evidence="6 7">
    <name type="scientific">Mola mola</name>
    <name type="common">Ocean sunfish</name>
    <name type="synonym">Tetraodon mola</name>
    <dbReference type="NCBI Taxonomy" id="94237"/>
    <lineage>
        <taxon>Eukaryota</taxon>
        <taxon>Metazoa</taxon>
        <taxon>Chordata</taxon>
        <taxon>Craniata</taxon>
        <taxon>Vertebrata</taxon>
        <taxon>Euteleostomi</taxon>
        <taxon>Actinopterygii</taxon>
        <taxon>Neopterygii</taxon>
        <taxon>Teleostei</taxon>
        <taxon>Neoteleostei</taxon>
        <taxon>Acanthomorphata</taxon>
        <taxon>Eupercaria</taxon>
        <taxon>Tetraodontiformes</taxon>
        <taxon>Molidae</taxon>
        <taxon>Mola</taxon>
    </lineage>
</organism>
<dbReference type="AlphaFoldDB" id="A0A3Q4BNS3"/>
<reference evidence="6" key="1">
    <citation type="submission" date="2025-08" db="UniProtKB">
        <authorList>
            <consortium name="Ensembl"/>
        </authorList>
    </citation>
    <scope>IDENTIFICATION</scope>
</reference>
<dbReference type="InterPro" id="IPR012674">
    <property type="entry name" value="Calycin"/>
</dbReference>
<dbReference type="Proteomes" id="UP000261620">
    <property type="component" value="Unplaced"/>
</dbReference>
<proteinExistence type="predicted"/>
<keyword evidence="3 5" id="KW-0732">Signal</keyword>
<accession>A0A3Q4BNS3</accession>
<dbReference type="GO" id="GO:0005576">
    <property type="term" value="C:extracellular region"/>
    <property type="evidence" value="ECO:0007669"/>
    <property type="project" value="UniProtKB-SubCell"/>
</dbReference>
<protein>
    <submittedName>
        <fullName evidence="6">Uncharacterized protein</fullName>
    </submittedName>
</protein>
<keyword evidence="2" id="KW-0964">Secreted</keyword>
<dbReference type="PANTHER" id="PTHR11967">
    <property type="entry name" value="ALPHA-1-ACID GLYCOPROTEIN"/>
    <property type="match status" value="1"/>
</dbReference>
<dbReference type="Ensembl" id="ENSMMOT00000022747.1">
    <property type="protein sequence ID" value="ENSMMOP00000022377.1"/>
    <property type="gene ID" value="ENSMMOG00000017003.1"/>
</dbReference>
<dbReference type="STRING" id="94237.ENSMMOP00000022377"/>
<feature type="chain" id="PRO_5018620344" evidence="5">
    <location>
        <begin position="20"/>
        <end position="218"/>
    </location>
</feature>